<evidence type="ECO:0000313" key="2">
    <source>
        <dbReference type="EMBL" id="KGQ37075.1"/>
    </source>
</evidence>
<dbReference type="InterPro" id="IPR058915">
    <property type="entry name" value="AcrVA2-like"/>
</dbReference>
<protein>
    <submittedName>
        <fullName evidence="2">Uncharacterized protein</fullName>
    </submittedName>
</protein>
<accession>A0A0A2Y386</accession>
<evidence type="ECO:0000313" key="3">
    <source>
        <dbReference type="Proteomes" id="UP000030539"/>
    </source>
</evidence>
<feature type="compositionally biased region" description="Basic residues" evidence="1">
    <location>
        <begin position="31"/>
        <end position="51"/>
    </location>
</feature>
<evidence type="ECO:0000256" key="1">
    <source>
        <dbReference type="SAM" id="MobiDB-lite"/>
    </source>
</evidence>
<dbReference type="Proteomes" id="UP000030539">
    <property type="component" value="Unassembled WGS sequence"/>
</dbReference>
<gene>
    <name evidence="2" type="ORF">JP36_08270</name>
</gene>
<dbReference type="AlphaFoldDB" id="A0A0A2Y386"/>
<feature type="region of interest" description="Disordered" evidence="1">
    <location>
        <begin position="19"/>
        <end position="56"/>
    </location>
</feature>
<proteinExistence type="predicted"/>
<reference evidence="2 3" key="1">
    <citation type="submission" date="2014-08" db="EMBL/GenBank/DDBJ databases">
        <title>Chaperone-usher fimbriae in a diverse selection of Gallibacterium genomes.</title>
        <authorList>
            <person name="Kudirkiene E."/>
            <person name="Bager R.J."/>
            <person name="Johnson T.J."/>
            <person name="Bojesen A.M."/>
        </authorList>
    </citation>
    <scope>NUCLEOTIDE SEQUENCE [LARGE SCALE GENOMIC DNA]</scope>
    <source>
        <strain evidence="2 3">CCM5974</strain>
    </source>
</reference>
<sequence>MWDVGVRIGAALKQAYLSESKSTTTEERLSSSHKPHRPHIRKAHWHGFRSGKMKDENGNLIPADKRKFELKWLPPMAVNVDYDIEFPVVIHKAKVH</sequence>
<organism evidence="2 3">
    <name type="scientific">Gallibacterium genomosp. 1</name>
    <dbReference type="NCBI Taxonomy" id="155515"/>
    <lineage>
        <taxon>Bacteria</taxon>
        <taxon>Pseudomonadati</taxon>
        <taxon>Pseudomonadota</taxon>
        <taxon>Gammaproteobacteria</taxon>
        <taxon>Pasteurellales</taxon>
        <taxon>Pasteurellaceae</taxon>
        <taxon>Gallibacterium</taxon>
    </lineage>
</organism>
<dbReference type="EMBL" id="JPXX01000021">
    <property type="protein sequence ID" value="KGQ37075.1"/>
    <property type="molecule type" value="Genomic_DNA"/>
</dbReference>
<dbReference type="RefSeq" id="WP_039173734.1">
    <property type="nucleotide sequence ID" value="NZ_JPXX01000021.1"/>
</dbReference>
<dbReference type="Pfam" id="PF26125">
    <property type="entry name" value="AcrVA2-like"/>
    <property type="match status" value="1"/>
</dbReference>
<comment type="caution">
    <text evidence="2">The sequence shown here is derived from an EMBL/GenBank/DDBJ whole genome shotgun (WGS) entry which is preliminary data.</text>
</comment>
<name>A0A0A2Y386_9PAST</name>